<keyword evidence="1" id="KW-1133">Transmembrane helix</keyword>
<accession>A0A1G8WG17</accession>
<feature type="transmembrane region" description="Helical" evidence="1">
    <location>
        <begin position="6"/>
        <end position="25"/>
    </location>
</feature>
<dbReference type="RefSeq" id="WP_092702571.1">
    <property type="nucleotide sequence ID" value="NZ_FNFC01000009.1"/>
</dbReference>
<dbReference type="OrthoDB" id="271722at2157"/>
<keyword evidence="1" id="KW-0472">Membrane</keyword>
<protein>
    <submittedName>
        <fullName evidence="2">Uncharacterized protein</fullName>
    </submittedName>
</protein>
<evidence type="ECO:0000313" key="3">
    <source>
        <dbReference type="Proteomes" id="UP000198856"/>
    </source>
</evidence>
<dbReference type="AlphaFoldDB" id="A0A1G8WG17"/>
<keyword evidence="3" id="KW-1185">Reference proteome</keyword>
<proteinExistence type="predicted"/>
<dbReference type="STRING" id="890420.SAMN05216226_1095"/>
<reference evidence="2 3" key="1">
    <citation type="submission" date="2016-10" db="EMBL/GenBank/DDBJ databases">
        <authorList>
            <person name="de Groot N.N."/>
        </authorList>
    </citation>
    <scope>NUCLEOTIDE SEQUENCE [LARGE SCALE GENOMIC DNA]</scope>
    <source>
        <strain evidence="2 3">IBRC-M10015</strain>
    </source>
</reference>
<keyword evidence="1" id="KW-0812">Transmembrane</keyword>
<name>A0A1G8WG17_9EURY</name>
<evidence type="ECO:0000256" key="1">
    <source>
        <dbReference type="SAM" id="Phobius"/>
    </source>
</evidence>
<sequence length="272" mass="29422">MVGLDRLIIGGLLAVVGLVLLYRLAGVVSAFATVWAASPSENPTVADGEPITVDGRVFVEESATVTDRLFPDAPDVGGYVWQAGFPSAGTYTYDSARGEFRQRRTPFASGVESGQLGVESGGQRLYLDFDWLRDQYDCPALTDLEVGNPRKNVSLPALVTRYLIDSEFVCLHSTVGEVAVDKLTDVVELYRDDVHTDEFFVDARGIPAGQELFVHGNVKLRNGRPAVVGTDDTPLVVSDRGKRGLCRMLLWKAAKYGLVLAVVGLLGAVFVL</sequence>
<dbReference type="EMBL" id="FNFC01000009">
    <property type="protein sequence ID" value="SDJ77244.1"/>
    <property type="molecule type" value="Genomic_DNA"/>
</dbReference>
<organism evidence="2 3">
    <name type="scientific">Halovenus aranensis</name>
    <dbReference type="NCBI Taxonomy" id="890420"/>
    <lineage>
        <taxon>Archaea</taxon>
        <taxon>Methanobacteriati</taxon>
        <taxon>Methanobacteriota</taxon>
        <taxon>Stenosarchaea group</taxon>
        <taxon>Halobacteria</taxon>
        <taxon>Halobacteriales</taxon>
        <taxon>Haloarculaceae</taxon>
        <taxon>Halovenus</taxon>
    </lineage>
</organism>
<feature type="transmembrane region" description="Helical" evidence="1">
    <location>
        <begin position="249"/>
        <end position="271"/>
    </location>
</feature>
<gene>
    <name evidence="2" type="ORF">SAMN05216226_1095</name>
</gene>
<evidence type="ECO:0000313" key="2">
    <source>
        <dbReference type="EMBL" id="SDJ77244.1"/>
    </source>
</evidence>
<dbReference type="Proteomes" id="UP000198856">
    <property type="component" value="Unassembled WGS sequence"/>
</dbReference>